<sequence length="369" mass="41974">MNSVFLSGYYGEKNTGDDALLKCALWGCYSFLKPDSINVTTFPFTHNKFSFNSIFSKKESVRNNNLINLYYYAITAQYIVFGGGSVFHSTDKMTQNIDLMDLCRSDKAIALGVSFGPFRDSGAETACKKLLERFKYIGCRDSASFQLVQSLAPHVKVEKTFDLAPLLFRALGEKNTYLNNRNRKGLGLALCHYEQYINGDISIEKRRIKKIINVLNQLSSYDIEEIILIDFNGHPIFGDSNIHKEIIQNLKVSIPIKHVPYHQDPLNALKKIANLKCLIGMRLHSSIFGYITNTPTIIFSYHPKCVGWAEQVKASKDFVINSQQFEEEELLTCINNIFNSGYKNPKLSIEQAEKLALRNWEGAKWTLCQ</sequence>
<name>A0A9W3KIY9_BACTU</name>
<evidence type="ECO:0000313" key="2">
    <source>
        <dbReference type="EMBL" id="AHA75596.1"/>
    </source>
</evidence>
<organism evidence="2 3">
    <name type="scientific">Bacillus thuringiensis YBT-1518</name>
    <dbReference type="NCBI Taxonomy" id="529122"/>
    <lineage>
        <taxon>Bacteria</taxon>
        <taxon>Bacillati</taxon>
        <taxon>Bacillota</taxon>
        <taxon>Bacilli</taxon>
        <taxon>Bacillales</taxon>
        <taxon>Bacillaceae</taxon>
        <taxon>Bacillus</taxon>
        <taxon>Bacillus cereus group</taxon>
    </lineage>
</organism>
<dbReference type="InterPro" id="IPR007345">
    <property type="entry name" value="Polysacch_pyruvyl_Trfase"/>
</dbReference>
<geneLocation type="plasmid" evidence="2 3">
    <name>pBMB0232</name>
</geneLocation>
<evidence type="ECO:0000313" key="3">
    <source>
        <dbReference type="Proteomes" id="UP000018566"/>
    </source>
</evidence>
<gene>
    <name evidence="2" type="ORF">YBT1518_32862</name>
</gene>
<dbReference type="EMBL" id="CP005939">
    <property type="protein sequence ID" value="AHA75596.1"/>
    <property type="molecule type" value="Genomic_DNA"/>
</dbReference>
<dbReference type="Pfam" id="PF04230">
    <property type="entry name" value="PS_pyruv_trans"/>
    <property type="match status" value="1"/>
</dbReference>
<feature type="domain" description="Polysaccharide pyruvyl transferase" evidence="1">
    <location>
        <begin position="14"/>
        <end position="303"/>
    </location>
</feature>
<dbReference type="KEGG" id="bthu:YBT1518_32862"/>
<accession>A0A9W3KIY9</accession>
<keyword evidence="2" id="KW-0614">Plasmid</keyword>
<dbReference type="PANTHER" id="PTHR36836">
    <property type="entry name" value="COLANIC ACID BIOSYNTHESIS PROTEIN WCAK"/>
    <property type="match status" value="1"/>
</dbReference>
<dbReference type="AlphaFoldDB" id="A0A9W3KIY9"/>
<proteinExistence type="predicted"/>
<reference evidence="2 3" key="1">
    <citation type="submission" date="2013-05" db="EMBL/GenBank/DDBJ databases">
        <title>Complete genome sequence of Bacillus thuringiensis YBT-1518, a typical strain with high toxicity to nematode.</title>
        <authorList>
            <person name="Wang P."/>
            <person name="Zhang C."/>
            <person name="Guo M."/>
            <person name="Guo S."/>
            <person name="Zhu Y."/>
            <person name="Zheng J."/>
            <person name="Zhu L."/>
            <person name="Ruan L."/>
            <person name="Peng D."/>
            <person name="Sun M."/>
        </authorList>
    </citation>
    <scope>NUCLEOTIDE SEQUENCE [LARGE SCALE GENOMIC DNA]</scope>
    <source>
        <strain evidence="2 3">YBT-1518</strain>
        <plasmid evidence="2 3">pBMB0232</plasmid>
    </source>
</reference>
<dbReference type="RefSeq" id="WP_023523883.1">
    <property type="nucleotide sequence ID" value="NC_022877.1"/>
</dbReference>
<protein>
    <submittedName>
        <fullName evidence="2">Pyruvyltransferase superfamily protein</fullName>
    </submittedName>
</protein>
<dbReference type="Proteomes" id="UP000018566">
    <property type="component" value="Plasmid pBMB0232"/>
</dbReference>
<evidence type="ECO:0000259" key="1">
    <source>
        <dbReference type="Pfam" id="PF04230"/>
    </source>
</evidence>
<dbReference type="PANTHER" id="PTHR36836:SF1">
    <property type="entry name" value="COLANIC ACID BIOSYNTHESIS PROTEIN WCAK"/>
    <property type="match status" value="1"/>
</dbReference>